<dbReference type="PANTHER" id="PTHR43798">
    <property type="entry name" value="MONOACYLGLYCEROL LIPASE"/>
    <property type="match status" value="1"/>
</dbReference>
<reference evidence="4 5" key="1">
    <citation type="submission" date="2015-11" db="EMBL/GenBank/DDBJ databases">
        <title>Genomic analysis of 38 Legionella species identifies large and diverse effector repertoires.</title>
        <authorList>
            <person name="Burstein D."/>
            <person name="Amaro F."/>
            <person name="Zusman T."/>
            <person name="Lifshitz Z."/>
            <person name="Cohen O."/>
            <person name="Gilbert J.A."/>
            <person name="Pupko T."/>
            <person name="Shuman H.A."/>
            <person name="Segal G."/>
        </authorList>
    </citation>
    <scope>NUCLEOTIDE SEQUENCE [LARGE SCALE GENOMIC DNA]</scope>
    <source>
        <strain evidence="4 5">Bercovier 4</strain>
    </source>
</reference>
<dbReference type="OrthoDB" id="149912at2"/>
<evidence type="ECO:0000313" key="5">
    <source>
        <dbReference type="Proteomes" id="UP000054761"/>
    </source>
</evidence>
<dbReference type="SUPFAM" id="SSF53474">
    <property type="entry name" value="alpha/beta-Hydrolases"/>
    <property type="match status" value="1"/>
</dbReference>
<evidence type="ECO:0000259" key="3">
    <source>
        <dbReference type="Pfam" id="PF00561"/>
    </source>
</evidence>
<dbReference type="AlphaFoldDB" id="A0A0W0V2T6"/>
<dbReference type="PROSITE" id="PS51257">
    <property type="entry name" value="PROKAR_LIPOPROTEIN"/>
    <property type="match status" value="1"/>
</dbReference>
<dbReference type="PANTHER" id="PTHR43798:SF14">
    <property type="entry name" value="SERINE HYDROLASE-LIKE PROTEIN DDB_G0286239"/>
    <property type="match status" value="1"/>
</dbReference>
<gene>
    <name evidence="4" type="ORF">Lisr_2656</name>
</gene>
<dbReference type="STRING" id="454.Lisr_2656"/>
<keyword evidence="5" id="KW-1185">Reference proteome</keyword>
<dbReference type="InterPro" id="IPR029058">
    <property type="entry name" value="AB_hydrolase_fold"/>
</dbReference>
<dbReference type="InterPro" id="IPR000073">
    <property type="entry name" value="AB_hydrolase_1"/>
</dbReference>
<comment type="similarity">
    <text evidence="1">Belongs to the AB hydrolase superfamily.</text>
</comment>
<evidence type="ECO:0000256" key="1">
    <source>
        <dbReference type="ARBA" id="ARBA00008645"/>
    </source>
</evidence>
<keyword evidence="2" id="KW-0378">Hydrolase</keyword>
<dbReference type="Proteomes" id="UP000054761">
    <property type="component" value="Unassembled WGS sequence"/>
</dbReference>
<organism evidence="4 5">
    <name type="scientific">Legionella israelensis</name>
    <dbReference type="NCBI Taxonomy" id="454"/>
    <lineage>
        <taxon>Bacteria</taxon>
        <taxon>Pseudomonadati</taxon>
        <taxon>Pseudomonadota</taxon>
        <taxon>Gammaproteobacteria</taxon>
        <taxon>Legionellales</taxon>
        <taxon>Legionellaceae</taxon>
        <taxon>Legionella</taxon>
    </lineage>
</organism>
<protein>
    <submittedName>
        <fullName evidence="4">Lipase A</fullName>
    </submittedName>
</protein>
<dbReference type="RefSeq" id="WP_058502924.1">
    <property type="nucleotide sequence ID" value="NZ_CAAAJA010000009.1"/>
</dbReference>
<dbReference type="PATRIC" id="fig|454.4.peg.2918"/>
<dbReference type="Gene3D" id="3.40.50.1820">
    <property type="entry name" value="alpha/beta hydrolase"/>
    <property type="match status" value="1"/>
</dbReference>
<dbReference type="InterPro" id="IPR050266">
    <property type="entry name" value="AB_hydrolase_sf"/>
</dbReference>
<dbReference type="GO" id="GO:0016020">
    <property type="term" value="C:membrane"/>
    <property type="evidence" value="ECO:0007669"/>
    <property type="project" value="TreeGrafter"/>
</dbReference>
<dbReference type="GO" id="GO:0016787">
    <property type="term" value="F:hydrolase activity"/>
    <property type="evidence" value="ECO:0007669"/>
    <property type="project" value="UniProtKB-KW"/>
</dbReference>
<name>A0A0W0V2T6_9GAMM</name>
<sequence>MKEFNLTIPGLTIACKSWGSPESPPVLALHGWLDNANTFDKLAPFLEKKFYLIAVDLPGHGMSSHLAEGCHYHFIDGIFAVVNIINALGFEKIHLLGHSMGACLASLAGGVAADKILSLSLIEGLGPFTSSPDTANIQLSDYIKHQILTDKKPVRGYKSVEKAAEARAKRGHVSIEAARILCKRGIKKENHLYYWQHDRRLLIPSPLRMTEEQVLSCLKAIIVKTCLIWASEGYSFNLETMETRMKVVKQLQTHQLKGGHHIHMEKPQGVAKRLLSFYQNL</sequence>
<dbReference type="Pfam" id="PF00561">
    <property type="entry name" value="Abhydrolase_1"/>
    <property type="match status" value="1"/>
</dbReference>
<proteinExistence type="inferred from homology"/>
<evidence type="ECO:0000313" key="4">
    <source>
        <dbReference type="EMBL" id="KTD14428.1"/>
    </source>
</evidence>
<comment type="caution">
    <text evidence="4">The sequence shown here is derived from an EMBL/GenBank/DDBJ whole genome shotgun (WGS) entry which is preliminary data.</text>
</comment>
<accession>A0A0W0V2T6</accession>
<evidence type="ECO:0000256" key="2">
    <source>
        <dbReference type="ARBA" id="ARBA00022801"/>
    </source>
</evidence>
<feature type="domain" description="AB hydrolase-1" evidence="3">
    <location>
        <begin position="24"/>
        <end position="140"/>
    </location>
</feature>
<dbReference type="EMBL" id="LNYH01000149">
    <property type="protein sequence ID" value="KTD14428.1"/>
    <property type="molecule type" value="Genomic_DNA"/>
</dbReference>